<dbReference type="Pfam" id="PF14435">
    <property type="entry name" value="SUKH-4"/>
    <property type="match status" value="1"/>
</dbReference>
<name>A0A1H6F475_9ACTN</name>
<dbReference type="InterPro" id="IPR025851">
    <property type="entry name" value="SUKH-4"/>
</dbReference>
<sequence length="184" mass="20145">MLDRERLLSAFDVLGLEVTTSPLTTLAGRVTDETAKRVISAIGIPERIGGYLTFTDFTDGPTLISDEVKDPNSSLRREAGDCIFLGSGAGILVLNGQSGEVASWNDGTLRTISSALDKFVEFMVLLQEKLNIAEKEDWPTGGAESRQASNELVRRFCEIDGEAMEQARAFWRSVVSKSFRSMGF</sequence>
<dbReference type="AlphaFoldDB" id="A0A1H6F475"/>
<organism evidence="1 2">
    <name type="scientific">Nonomuraea solani</name>
    <dbReference type="NCBI Taxonomy" id="1144553"/>
    <lineage>
        <taxon>Bacteria</taxon>
        <taxon>Bacillati</taxon>
        <taxon>Actinomycetota</taxon>
        <taxon>Actinomycetes</taxon>
        <taxon>Streptosporangiales</taxon>
        <taxon>Streptosporangiaceae</taxon>
        <taxon>Nonomuraea</taxon>
    </lineage>
</organism>
<dbReference type="Proteomes" id="UP000236732">
    <property type="component" value="Unassembled WGS sequence"/>
</dbReference>
<gene>
    <name evidence="1" type="ORF">SAMN05444920_14729</name>
</gene>
<accession>A0A1H6F475</accession>
<reference evidence="1 2" key="1">
    <citation type="submission" date="2016-10" db="EMBL/GenBank/DDBJ databases">
        <authorList>
            <person name="de Groot N.N."/>
        </authorList>
    </citation>
    <scope>NUCLEOTIDE SEQUENCE [LARGE SCALE GENOMIC DNA]</scope>
    <source>
        <strain evidence="1 2">CGMCC 4.7037</strain>
    </source>
</reference>
<keyword evidence="2" id="KW-1185">Reference proteome</keyword>
<evidence type="ECO:0000313" key="2">
    <source>
        <dbReference type="Proteomes" id="UP000236732"/>
    </source>
</evidence>
<protein>
    <submittedName>
        <fullName evidence="1">SUKH-4 immunity protein</fullName>
    </submittedName>
</protein>
<dbReference type="EMBL" id="FNVT01000047">
    <property type="protein sequence ID" value="SEH03906.1"/>
    <property type="molecule type" value="Genomic_DNA"/>
</dbReference>
<evidence type="ECO:0000313" key="1">
    <source>
        <dbReference type="EMBL" id="SEH03906.1"/>
    </source>
</evidence>
<proteinExistence type="predicted"/>
<dbReference type="RefSeq" id="WP_160150792.1">
    <property type="nucleotide sequence ID" value="NZ_FNVT01000047.1"/>
</dbReference>